<evidence type="ECO:0000313" key="3">
    <source>
        <dbReference type="Proteomes" id="UP000683000"/>
    </source>
</evidence>
<proteinExistence type="predicted"/>
<dbReference type="Pfam" id="PF18759">
    <property type="entry name" value="Plavaka"/>
    <property type="match status" value="1"/>
</dbReference>
<evidence type="ECO:0008006" key="4">
    <source>
        <dbReference type="Google" id="ProtNLM"/>
    </source>
</evidence>
<protein>
    <recommendedName>
        <fullName evidence="4">Secreted protein</fullName>
    </recommendedName>
</protein>
<name>A0A8I2Z125_9AGAM</name>
<comment type="caution">
    <text evidence="2">The sequence shown here is derived from an EMBL/GenBank/DDBJ whole genome shotgun (WGS) entry which is preliminary data.</text>
</comment>
<accession>A0A8I2Z125</accession>
<reference evidence="2" key="1">
    <citation type="submission" date="2021-03" db="EMBL/GenBank/DDBJ databases">
        <title>Evolutionary innovations through gain and loss of genes in the ectomycorrhizal Boletales.</title>
        <authorList>
            <person name="Wu G."/>
            <person name="Miyauchi S."/>
            <person name="Morin E."/>
            <person name="Yang Z.-L."/>
            <person name="Xu J."/>
            <person name="Martin F.M."/>
        </authorList>
    </citation>
    <scope>NUCLEOTIDE SEQUENCE</scope>
    <source>
        <strain evidence="2">BR01</strain>
    </source>
</reference>
<dbReference type="InterPro" id="IPR041078">
    <property type="entry name" value="Plavaka"/>
</dbReference>
<organism evidence="2 3">
    <name type="scientific">Boletus reticuloceps</name>
    <dbReference type="NCBI Taxonomy" id="495285"/>
    <lineage>
        <taxon>Eukaryota</taxon>
        <taxon>Fungi</taxon>
        <taxon>Dikarya</taxon>
        <taxon>Basidiomycota</taxon>
        <taxon>Agaricomycotina</taxon>
        <taxon>Agaricomycetes</taxon>
        <taxon>Agaricomycetidae</taxon>
        <taxon>Boletales</taxon>
        <taxon>Boletineae</taxon>
        <taxon>Boletaceae</taxon>
        <taxon>Boletoideae</taxon>
        <taxon>Boletus</taxon>
    </lineage>
</organism>
<keyword evidence="3" id="KW-1185">Reference proteome</keyword>
<feature type="chain" id="PRO_5034900933" description="Secreted protein" evidence="1">
    <location>
        <begin position="20"/>
        <end position="116"/>
    </location>
</feature>
<evidence type="ECO:0000313" key="2">
    <source>
        <dbReference type="EMBL" id="KAG6381477.1"/>
    </source>
</evidence>
<evidence type="ECO:0000256" key="1">
    <source>
        <dbReference type="SAM" id="SignalP"/>
    </source>
</evidence>
<dbReference type="Proteomes" id="UP000683000">
    <property type="component" value="Unassembled WGS sequence"/>
</dbReference>
<feature type="signal peptide" evidence="1">
    <location>
        <begin position="1"/>
        <end position="19"/>
    </location>
</feature>
<dbReference type="AlphaFoldDB" id="A0A8I2Z125"/>
<dbReference type="EMBL" id="JAGFBS010000001">
    <property type="protein sequence ID" value="KAG6381477.1"/>
    <property type="molecule type" value="Genomic_DNA"/>
</dbReference>
<sequence length="116" mass="13225">MAAIVHFLSLLLVKQLRLSFQTTLRLHGLAEILPQIPPWKCKHVDTSPHKTTTIARLFYRDTVDCLQTLLNNPLFTNSLDFSPYHVFTPAQCLVQVYGKWMSSDVAWKIQVGIVST</sequence>
<keyword evidence="1" id="KW-0732">Signal</keyword>
<gene>
    <name evidence="2" type="ORF">JVT61DRAFT_56</name>
</gene>
<dbReference type="OrthoDB" id="3232986at2759"/>